<evidence type="ECO:0000313" key="1">
    <source>
        <dbReference type="EMBL" id="MBX72088.1"/>
    </source>
</evidence>
<dbReference type="AlphaFoldDB" id="A0A2P2QYL8"/>
<protein>
    <submittedName>
        <fullName evidence="1">Uncharacterized protein</fullName>
    </submittedName>
</protein>
<organism evidence="1">
    <name type="scientific">Rhizophora mucronata</name>
    <name type="common">Asiatic mangrove</name>
    <dbReference type="NCBI Taxonomy" id="61149"/>
    <lineage>
        <taxon>Eukaryota</taxon>
        <taxon>Viridiplantae</taxon>
        <taxon>Streptophyta</taxon>
        <taxon>Embryophyta</taxon>
        <taxon>Tracheophyta</taxon>
        <taxon>Spermatophyta</taxon>
        <taxon>Magnoliopsida</taxon>
        <taxon>eudicotyledons</taxon>
        <taxon>Gunneridae</taxon>
        <taxon>Pentapetalae</taxon>
        <taxon>rosids</taxon>
        <taxon>fabids</taxon>
        <taxon>Malpighiales</taxon>
        <taxon>Rhizophoraceae</taxon>
        <taxon>Rhizophora</taxon>
    </lineage>
</organism>
<name>A0A2P2QYL8_RHIMU</name>
<dbReference type="EMBL" id="GGEC01091604">
    <property type="protein sequence ID" value="MBX72088.1"/>
    <property type="molecule type" value="Transcribed_RNA"/>
</dbReference>
<accession>A0A2P2QYL8</accession>
<reference evidence="1" key="1">
    <citation type="submission" date="2018-02" db="EMBL/GenBank/DDBJ databases">
        <title>Rhizophora mucronata_Transcriptome.</title>
        <authorList>
            <person name="Meera S.P."/>
            <person name="Sreeshan A."/>
            <person name="Augustine A."/>
        </authorList>
    </citation>
    <scope>NUCLEOTIDE SEQUENCE</scope>
    <source>
        <tissue evidence="1">Leaf</tissue>
    </source>
</reference>
<proteinExistence type="predicted"/>
<sequence>MYYILLNVESTYEFTCGVFGNIELHIKSSTCQCVIWTYMSCKKLALCCYTITRTFHIKILEYNQ</sequence>